<proteinExistence type="predicted"/>
<evidence type="ECO:0008006" key="3">
    <source>
        <dbReference type="Google" id="ProtNLM"/>
    </source>
</evidence>
<dbReference type="Proteomes" id="UP000663846">
    <property type="component" value="Unassembled WGS sequence"/>
</dbReference>
<protein>
    <recommendedName>
        <fullName evidence="3">Aminoglycoside phosphotransferase domain-containing protein</fullName>
    </recommendedName>
</protein>
<comment type="caution">
    <text evidence="1">The sequence shown here is derived from an EMBL/GenBank/DDBJ whole genome shotgun (WGS) entry which is preliminary data.</text>
</comment>
<organism evidence="1 2">
    <name type="scientific">Rhizoctonia solani</name>
    <dbReference type="NCBI Taxonomy" id="456999"/>
    <lineage>
        <taxon>Eukaryota</taxon>
        <taxon>Fungi</taxon>
        <taxon>Dikarya</taxon>
        <taxon>Basidiomycota</taxon>
        <taxon>Agaricomycotina</taxon>
        <taxon>Agaricomycetes</taxon>
        <taxon>Cantharellales</taxon>
        <taxon>Ceratobasidiaceae</taxon>
        <taxon>Rhizoctonia</taxon>
    </lineage>
</organism>
<reference evidence="1" key="1">
    <citation type="submission" date="2021-01" db="EMBL/GenBank/DDBJ databases">
        <authorList>
            <person name="Kaushik A."/>
        </authorList>
    </citation>
    <scope>NUCLEOTIDE SEQUENCE</scope>
    <source>
        <strain evidence="1">AG1-1C</strain>
    </source>
</reference>
<dbReference type="SUPFAM" id="SSF56112">
    <property type="entry name" value="Protein kinase-like (PK-like)"/>
    <property type="match status" value="1"/>
</dbReference>
<gene>
    <name evidence="1" type="ORF">RDB_LOCUS30031</name>
</gene>
<dbReference type="Gene3D" id="3.30.200.20">
    <property type="entry name" value="Phosphorylase Kinase, domain 1"/>
    <property type="match status" value="1"/>
</dbReference>
<evidence type="ECO:0000313" key="1">
    <source>
        <dbReference type="EMBL" id="CAE6376575.1"/>
    </source>
</evidence>
<dbReference type="InterPro" id="IPR011009">
    <property type="entry name" value="Kinase-like_dom_sf"/>
</dbReference>
<dbReference type="AlphaFoldDB" id="A0A8H3A1B6"/>
<sequence>MYNLRTSEGIQAYLKGTCFAASEVQPLTGGSSAFIYRIVLENPLETGEETVVLKHFEDVFAQIEGIEANLDRADHEYIALSAIGASGLFDLDSSVQLPRPIQYDQETHTIFMHDLGSPVPLAQVLEKGFLDYEPSDSDAVKITSDIGQAIGDFIGRLHNWSTNPEQATLHAYFAQKPHWNQKVVSAFSSFLAPAADRFKLHETWMDTLIAKERQEALMTRKGCVLVMGDCSLHNILVSPPSKERHMRIYLTDLEVARISGPEFDIGELTASAASFELLYYPNVDYPFIPALHQAYSCHRTLDPGRIAIATGMNLMGIGPLFPWARNKDEAQLRKIAVAGLELLKYSLNDDERLIQSSPILQHLFSTHS</sequence>
<dbReference type="EMBL" id="CAJMWS010000189">
    <property type="protein sequence ID" value="CAE6376575.1"/>
    <property type="molecule type" value="Genomic_DNA"/>
</dbReference>
<accession>A0A8H3A1B6</accession>
<evidence type="ECO:0000313" key="2">
    <source>
        <dbReference type="Proteomes" id="UP000663846"/>
    </source>
</evidence>
<dbReference type="Gene3D" id="3.90.1200.10">
    <property type="match status" value="1"/>
</dbReference>
<name>A0A8H3A1B6_9AGAM</name>